<comment type="caution">
    <text evidence="1">The sequence shown here is derived from an EMBL/GenBank/DDBJ whole genome shotgun (WGS) entry which is preliminary data.</text>
</comment>
<gene>
    <name evidence="1" type="ORF">LXN57_42240</name>
</gene>
<dbReference type="EMBL" id="JAMQOL010000072">
    <property type="protein sequence ID" value="MCM4084178.1"/>
    <property type="molecule type" value="Genomic_DNA"/>
</dbReference>
<dbReference type="Gene3D" id="3.40.50.300">
    <property type="entry name" value="P-loop containing nucleotide triphosphate hydrolases"/>
    <property type="match status" value="1"/>
</dbReference>
<keyword evidence="2" id="KW-1185">Reference proteome</keyword>
<evidence type="ECO:0000313" key="1">
    <source>
        <dbReference type="EMBL" id="MCM4084178.1"/>
    </source>
</evidence>
<dbReference type="InterPro" id="IPR027417">
    <property type="entry name" value="P-loop_NTPase"/>
</dbReference>
<dbReference type="Proteomes" id="UP001523216">
    <property type="component" value="Unassembled WGS sequence"/>
</dbReference>
<accession>A0ABT0YDP4</accession>
<name>A0ABT0YDP4_9ACTN</name>
<protein>
    <submittedName>
        <fullName evidence="1">Sulfotransferase</fullName>
    </submittedName>
</protein>
<dbReference type="RefSeq" id="WP_251803931.1">
    <property type="nucleotide sequence ID" value="NZ_JAMQOL010000072.1"/>
</dbReference>
<evidence type="ECO:0000313" key="2">
    <source>
        <dbReference type="Proteomes" id="UP001523216"/>
    </source>
</evidence>
<proteinExistence type="predicted"/>
<reference evidence="1 2" key="1">
    <citation type="submission" date="2022-06" db="EMBL/GenBank/DDBJ databases">
        <title>Actinoplanes abujensis sp. nov., isolated from Nigerian arid soil.</title>
        <authorList>
            <person name="Ding P."/>
        </authorList>
    </citation>
    <scope>NUCLEOTIDE SEQUENCE [LARGE SCALE GENOMIC DNA]</scope>
    <source>
        <strain evidence="2">TRM88002</strain>
    </source>
</reference>
<dbReference type="SUPFAM" id="SSF52540">
    <property type="entry name" value="P-loop containing nucleoside triphosphate hydrolases"/>
    <property type="match status" value="1"/>
</dbReference>
<organism evidence="1 2">
    <name type="scientific">Paractinoplanes hotanensis</name>
    <dbReference type="NCBI Taxonomy" id="2906497"/>
    <lineage>
        <taxon>Bacteria</taxon>
        <taxon>Bacillati</taxon>
        <taxon>Actinomycetota</taxon>
        <taxon>Actinomycetes</taxon>
        <taxon>Micromonosporales</taxon>
        <taxon>Micromonosporaceae</taxon>
        <taxon>Paractinoplanes</taxon>
    </lineage>
</organism>
<sequence length="345" mass="37180">MAPTFVISTGRCGSTLLSRMLRLHPEVLSLSELLSTVRNRGCLEGAPDGAEFWRMLSDPDPAVDIMVAEGLKVSEFIYPYGRGRYNSVDGVPAICTMTLPMLTDDPDGLHDELAAEISGWPARPIADQYRHLFTWLAARFDRPVVVERSGGSLGLLPRLREQFPEARFVYLTRDGADSALSMSHHPGFWLMLAGREAARIAGVATPEQLGPDQVRLIPPDLGRALTDPAALPGLLRRDVPVTAFGALWSAMTCEGADELLRLPADAWMMTSYEDLVADTPGELSRLAEFLDIPAKDTWLAAAAGLVDGGQHRGSSALDPRLLAALRRSCAPGAAIDAELAAAAAR</sequence>